<reference evidence="4 5" key="1">
    <citation type="submission" date="2019-07" db="EMBL/GenBank/DDBJ databases">
        <authorList>
            <person name="Kim J."/>
        </authorList>
    </citation>
    <scope>NUCLEOTIDE SEQUENCE [LARGE SCALE GENOMIC DNA]</scope>
    <source>
        <strain evidence="4 5">MJ1a</strain>
    </source>
</reference>
<dbReference type="Pfam" id="PF07593">
    <property type="entry name" value="UnbV_ASPIC"/>
    <property type="match status" value="1"/>
</dbReference>
<dbReference type="PROSITE" id="PS51257">
    <property type="entry name" value="PROKAR_LIPOPROTEIN"/>
    <property type="match status" value="1"/>
</dbReference>
<keyword evidence="5" id="KW-1185">Reference proteome</keyword>
<organism evidence="4 5">
    <name type="scientific">Mucilaginibacter achroorhodeus</name>
    <dbReference type="NCBI Taxonomy" id="2599294"/>
    <lineage>
        <taxon>Bacteria</taxon>
        <taxon>Pseudomonadati</taxon>
        <taxon>Bacteroidota</taxon>
        <taxon>Sphingobacteriia</taxon>
        <taxon>Sphingobacteriales</taxon>
        <taxon>Sphingobacteriaceae</taxon>
        <taxon>Mucilaginibacter</taxon>
    </lineage>
</organism>
<accession>A0A563U7H8</accession>
<evidence type="ECO:0000259" key="3">
    <source>
        <dbReference type="Pfam" id="PF07593"/>
    </source>
</evidence>
<comment type="caution">
    <text evidence="4">The sequence shown here is derived from an EMBL/GenBank/DDBJ whole genome shotgun (WGS) entry which is preliminary data.</text>
</comment>
<name>A0A563U7H8_9SPHI</name>
<dbReference type="InterPro" id="IPR028994">
    <property type="entry name" value="Integrin_alpha_N"/>
</dbReference>
<dbReference type="InterPro" id="IPR013517">
    <property type="entry name" value="FG-GAP"/>
</dbReference>
<dbReference type="PANTHER" id="PTHR16026">
    <property type="entry name" value="CARTILAGE ACIDIC PROTEIN 1"/>
    <property type="match status" value="1"/>
</dbReference>
<feature type="chain" id="PRO_5021847456" description="ASPIC/UnbV domain-containing protein" evidence="2">
    <location>
        <begin position="19"/>
        <end position="1097"/>
    </location>
</feature>
<dbReference type="SUPFAM" id="SSF69318">
    <property type="entry name" value="Integrin alpha N-terminal domain"/>
    <property type="match status" value="2"/>
</dbReference>
<dbReference type="Proteomes" id="UP000318010">
    <property type="component" value="Unassembled WGS sequence"/>
</dbReference>
<evidence type="ECO:0000256" key="1">
    <source>
        <dbReference type="ARBA" id="ARBA00022729"/>
    </source>
</evidence>
<evidence type="ECO:0000313" key="5">
    <source>
        <dbReference type="Proteomes" id="UP000318010"/>
    </source>
</evidence>
<dbReference type="AlphaFoldDB" id="A0A563U7H8"/>
<dbReference type="InterPro" id="IPR027039">
    <property type="entry name" value="Crtac1"/>
</dbReference>
<feature type="domain" description="ASPIC/UnbV" evidence="3">
    <location>
        <begin position="522"/>
        <end position="590"/>
    </location>
</feature>
<proteinExistence type="predicted"/>
<dbReference type="OrthoDB" id="974255at2"/>
<keyword evidence="1 2" id="KW-0732">Signal</keyword>
<evidence type="ECO:0000313" key="4">
    <source>
        <dbReference type="EMBL" id="TWR27274.1"/>
    </source>
</evidence>
<evidence type="ECO:0000256" key="2">
    <source>
        <dbReference type="SAM" id="SignalP"/>
    </source>
</evidence>
<dbReference type="Pfam" id="PF13517">
    <property type="entry name" value="FG-GAP_3"/>
    <property type="match status" value="6"/>
</dbReference>
<dbReference type="EMBL" id="VOEI01000002">
    <property type="protein sequence ID" value="TWR27274.1"/>
    <property type="molecule type" value="Genomic_DNA"/>
</dbReference>
<gene>
    <name evidence="4" type="ORF">FPZ42_09650</name>
</gene>
<dbReference type="InterPro" id="IPR011519">
    <property type="entry name" value="UnbV_ASPIC"/>
</dbReference>
<dbReference type="PANTHER" id="PTHR16026:SF0">
    <property type="entry name" value="CARTILAGE ACIDIC PROTEIN 1"/>
    <property type="match status" value="1"/>
</dbReference>
<feature type="signal peptide" evidence="2">
    <location>
        <begin position="1"/>
        <end position="18"/>
    </location>
</feature>
<dbReference type="Gene3D" id="2.130.10.130">
    <property type="entry name" value="Integrin alpha, N-terminal"/>
    <property type="match status" value="5"/>
</dbReference>
<sequence>MLKNNSFLPLIFILFSFASCHNSSVSDTLFSLQDNSSVGIDFANNLDVQDRTNVFSFRNYYNGGGVAIGDINNDGLNDVYLTSNQGGNKLYLNKGNWKFDDITDKAGVKGTKYWSTGVTMVDINGDGWLDIYVCHSGNIIDRKGNELFINQHNGTFKEEAAKYGLVDNGLSTQAIFFDMDNDGDLDCFILNNSFRPIGSFDFSQNLRAVVDPLGGARLYLNDGGHFKNITQQAGVYSSDIGFGLGVSVADVNDDGYPDIYVSNDFFERDYLYINQHNGTFKEDIQNQMGHLSLASMGSDIADINNDGNLDIFTTEMLPEGDKRLKKMTSFESFDVIKLKQHDGYFNQFMQNCLQLNNGDGTFSEIAFSAGVPATDWSWGALFFDMDNDGWKDIFVSNGIYKDLTDQDYVEFLGNRENMDKIAEKKKFDYKDFTEKMVSTPLVNYAYHNNKDLTFSNKAIDFGLDKPSFSNGAAYGDLDNDGDNDLIVNNVNMPLFIYKSNAEKLKNNFIQIKLQGTSLNRFGVGVTVKAFAGKTALTYYHQPTRGFQSSTSPNLLTMGLGKINRLDSLQIIWPGGLYQTVKNVNANKIYTYKVTDAKSKYNYVKPAVKAMFVETETTLFDSIPKHTEDNFIDFDNERLMLQMLSTENPYMAKGDVNNDGLEDFYFGNSKENAPAIYIQQRNGGFKKANVPDFEKQVYLENAGAAFGDFDGDGDQDLIIGVGGNEEEAGTNIYYPRFYENDGKGNFHRNAQKAIPVAVNTSVIVACDYDKDGHPDLFIGGRSVPGTYGESPNSYVMHNDGTGRFTDVTKQVLGTDKPGMVTGAAWADLDGNGYPDLVIAGNWMGVNIYRNNGRSFTQDKQLEKYKGWWSSLSIADVNGDGKPDILAGNLGLNSKFKATPQEPMQLFVKDFDGNGTKECVASIYREHQPYVFHMKPDLVGQMPVLKKQYLRYNDYAGKTFSEVFTNEMLKGSEEHEITHMASTIFMNNGSEFKPVLMPYNAQLSSVNTILCDNIDGGKTPAVILGGNFYGFKPEVGRLDASYGQVYRYTDNGFEYFAPKESGIKLGGQVRSSLVIKSAAGKKYYLFGFNDDKLRAYKLR</sequence>
<protein>
    <recommendedName>
        <fullName evidence="3">ASPIC/UnbV domain-containing protein</fullName>
    </recommendedName>
</protein>